<sequence>MSELFNREDFLKNLIKRIHDDPENLEKVKEDFMRIVREMTPIEVAKIEQELVNEGMPAESIQLMCNIHLDVFKEALSEDEIDVEPWHPLHILVEEHRDILNRSKELRGRAGRIKNGDLTQSDIQAMANLLDYMDEVEKYFLKEENVLFPYLERHGLVQPPAIMWKEHDEIRELRKKLREIIDNGTIEPAKVFDLSIGIGEIFSNHIYKEHKILFPSALKLLSPEEWHDTRIQFDEIGYFAYRPMPFEFSLSESVIQTSGNEGLLNLGSGYLTVDQLRTMMSSLPLDITFVDADDTVRFFSEGPDRIFLRTRAIIGRKVQNCHPQKSVNVVNKILADFKAGERDFADFWLNLGPKMVYIRYIALRDAQKRYIGTLEVTQNIAPLRELEGEKRIYDAL</sequence>
<evidence type="ECO:0000259" key="2">
    <source>
        <dbReference type="Pfam" id="PF04282"/>
    </source>
</evidence>
<dbReference type="Pfam" id="PF04282">
    <property type="entry name" value="DUF438"/>
    <property type="match status" value="1"/>
</dbReference>
<name>A0A7Z7LCS5_9BACT</name>
<keyword evidence="4" id="KW-1185">Reference proteome</keyword>
<evidence type="ECO:0000259" key="1">
    <source>
        <dbReference type="Pfam" id="PF01814"/>
    </source>
</evidence>
<dbReference type="Gene3D" id="1.20.120.520">
    <property type="entry name" value="nmb1532 protein domain like"/>
    <property type="match status" value="1"/>
</dbReference>
<evidence type="ECO:0000313" key="4">
    <source>
        <dbReference type="Proteomes" id="UP000250796"/>
    </source>
</evidence>
<feature type="domain" description="DUF438" evidence="2">
    <location>
        <begin position="11"/>
        <end position="77"/>
    </location>
</feature>
<evidence type="ECO:0008006" key="5">
    <source>
        <dbReference type="Google" id="ProtNLM"/>
    </source>
</evidence>
<dbReference type="Proteomes" id="UP000250796">
    <property type="component" value="Chromosome MESINF"/>
</dbReference>
<dbReference type="KEGG" id="minf:MESINF_0208"/>
<accession>A0A7Z7LCS5</accession>
<dbReference type="AlphaFoldDB" id="A0A7Z7LCS5"/>
<organism evidence="3 4">
    <name type="scientific">Mesotoga infera</name>
    <dbReference type="NCBI Taxonomy" id="1236046"/>
    <lineage>
        <taxon>Bacteria</taxon>
        <taxon>Thermotogati</taxon>
        <taxon>Thermotogota</taxon>
        <taxon>Thermotogae</taxon>
        <taxon>Kosmotogales</taxon>
        <taxon>Kosmotogaceae</taxon>
        <taxon>Mesotoga</taxon>
    </lineage>
</organism>
<dbReference type="GO" id="GO:0005886">
    <property type="term" value="C:plasma membrane"/>
    <property type="evidence" value="ECO:0007669"/>
    <property type="project" value="TreeGrafter"/>
</dbReference>
<gene>
    <name evidence="3" type="ORF">MESINF_0208</name>
</gene>
<dbReference type="Pfam" id="PF13596">
    <property type="entry name" value="PAS_10"/>
    <property type="match status" value="1"/>
</dbReference>
<feature type="domain" description="Hemerythrin-like" evidence="1">
    <location>
        <begin position="87"/>
        <end position="215"/>
    </location>
</feature>
<dbReference type="InterPro" id="IPR012312">
    <property type="entry name" value="Hemerythrin-like"/>
</dbReference>
<evidence type="ECO:0000313" key="3">
    <source>
        <dbReference type="EMBL" id="SSC11657.1"/>
    </source>
</evidence>
<dbReference type="PANTHER" id="PTHR39966:SF3">
    <property type="entry name" value="DUF438 DOMAIN-CONTAINING PROTEIN"/>
    <property type="match status" value="1"/>
</dbReference>
<dbReference type="EMBL" id="LS974202">
    <property type="protein sequence ID" value="SSC11657.1"/>
    <property type="molecule type" value="Genomic_DNA"/>
</dbReference>
<dbReference type="Gene3D" id="3.30.450.20">
    <property type="entry name" value="PAS domain"/>
    <property type="match status" value="1"/>
</dbReference>
<proteinExistence type="predicted"/>
<reference evidence="3 4" key="1">
    <citation type="submission" date="2017-01" db="EMBL/GenBank/DDBJ databases">
        <authorList>
            <person name="Erauso G."/>
        </authorList>
    </citation>
    <scope>NUCLEOTIDE SEQUENCE [LARGE SCALE GENOMIC DNA]</scope>
    <source>
        <strain evidence="3">MESINF1</strain>
    </source>
</reference>
<dbReference type="Pfam" id="PF01814">
    <property type="entry name" value="Hemerythrin"/>
    <property type="match status" value="1"/>
</dbReference>
<dbReference type="PANTHER" id="PTHR39966">
    <property type="entry name" value="BLL2471 PROTEIN-RELATED"/>
    <property type="match status" value="1"/>
</dbReference>
<protein>
    <recommendedName>
        <fullName evidence="5">DUF438 domain-containing protein</fullName>
    </recommendedName>
</protein>
<dbReference type="InterPro" id="IPR007380">
    <property type="entry name" value="DUF438"/>
</dbReference>
<dbReference type="RefSeq" id="WP_169698105.1">
    <property type="nucleotide sequence ID" value="NZ_LS974202.1"/>
</dbReference>